<dbReference type="RefSeq" id="WP_075064585.1">
    <property type="nucleotide sequence ID" value="NZ_LGCL01000045.1"/>
</dbReference>
<dbReference type="AlphaFoldDB" id="A0A0P6XG92"/>
<dbReference type="STRING" id="1134406.ADN00_18835"/>
<gene>
    <name evidence="1" type="ORF">ADN00_18835</name>
</gene>
<protein>
    <submittedName>
        <fullName evidence="1">Uncharacterized protein</fullName>
    </submittedName>
</protein>
<organism evidence="1 2">
    <name type="scientific">Ornatilinea apprima</name>
    <dbReference type="NCBI Taxonomy" id="1134406"/>
    <lineage>
        <taxon>Bacteria</taxon>
        <taxon>Bacillati</taxon>
        <taxon>Chloroflexota</taxon>
        <taxon>Anaerolineae</taxon>
        <taxon>Anaerolineales</taxon>
        <taxon>Anaerolineaceae</taxon>
        <taxon>Ornatilinea</taxon>
    </lineage>
</organism>
<accession>A0A0P6XG92</accession>
<reference evidence="1 2" key="1">
    <citation type="submission" date="2015-07" db="EMBL/GenBank/DDBJ databases">
        <title>Genome sequence of Ornatilinea apprima DSM 23815.</title>
        <authorList>
            <person name="Hemp J."/>
            <person name="Ward L.M."/>
            <person name="Pace L.A."/>
            <person name="Fischer W.W."/>
        </authorList>
    </citation>
    <scope>NUCLEOTIDE SEQUENCE [LARGE SCALE GENOMIC DNA]</scope>
    <source>
        <strain evidence="1 2">P3M-1</strain>
    </source>
</reference>
<evidence type="ECO:0000313" key="1">
    <source>
        <dbReference type="EMBL" id="KPL70100.1"/>
    </source>
</evidence>
<keyword evidence="2" id="KW-1185">Reference proteome</keyword>
<dbReference type="Proteomes" id="UP000050417">
    <property type="component" value="Unassembled WGS sequence"/>
</dbReference>
<sequence>MNQRKIMKTFRRCTPTERRELLQPLVEKAPEEIWEIARDLRKELRIIYPYTMVSEKSIVEMLTLMGLHLAAGTLPTQKERI</sequence>
<evidence type="ECO:0000313" key="2">
    <source>
        <dbReference type="Proteomes" id="UP000050417"/>
    </source>
</evidence>
<name>A0A0P6XG92_9CHLR</name>
<proteinExistence type="predicted"/>
<dbReference type="EMBL" id="LGCL01000045">
    <property type="protein sequence ID" value="KPL70100.1"/>
    <property type="molecule type" value="Genomic_DNA"/>
</dbReference>
<comment type="caution">
    <text evidence="1">The sequence shown here is derived from an EMBL/GenBank/DDBJ whole genome shotgun (WGS) entry which is preliminary data.</text>
</comment>